<dbReference type="GO" id="GO:0003700">
    <property type="term" value="F:DNA-binding transcription factor activity"/>
    <property type="evidence" value="ECO:0007669"/>
    <property type="project" value="InterPro"/>
</dbReference>
<dbReference type="SUPFAM" id="SSF48008">
    <property type="entry name" value="GntR ligand-binding domain-like"/>
    <property type="match status" value="1"/>
</dbReference>
<evidence type="ECO:0000313" key="6">
    <source>
        <dbReference type="Proteomes" id="UP000243978"/>
    </source>
</evidence>
<keyword evidence="1" id="KW-0805">Transcription regulation</keyword>
<dbReference type="CDD" id="cd07377">
    <property type="entry name" value="WHTH_GntR"/>
    <property type="match status" value="1"/>
</dbReference>
<evidence type="ECO:0000256" key="1">
    <source>
        <dbReference type="ARBA" id="ARBA00023015"/>
    </source>
</evidence>
<dbReference type="EMBL" id="QBKS01000001">
    <property type="protein sequence ID" value="PTX55479.1"/>
    <property type="molecule type" value="Genomic_DNA"/>
</dbReference>
<accession>A0A2T6BHE9</accession>
<evidence type="ECO:0000256" key="3">
    <source>
        <dbReference type="ARBA" id="ARBA00023163"/>
    </source>
</evidence>
<name>A0A2T6BHE9_9RHOB</name>
<organism evidence="5 6">
    <name type="scientific">Litoreibacter ponti</name>
    <dbReference type="NCBI Taxonomy" id="1510457"/>
    <lineage>
        <taxon>Bacteria</taxon>
        <taxon>Pseudomonadati</taxon>
        <taxon>Pseudomonadota</taxon>
        <taxon>Alphaproteobacteria</taxon>
        <taxon>Rhodobacterales</taxon>
        <taxon>Roseobacteraceae</taxon>
        <taxon>Litoreibacter</taxon>
    </lineage>
</organism>
<dbReference type="Pfam" id="PF00392">
    <property type="entry name" value="GntR"/>
    <property type="match status" value="1"/>
</dbReference>
<sequence length="232" mass="26087">MESIKPQKSLVEQVYDILLDAICSGEIPPGERLNQDEIATRLNVSRQPVNSAISILKANGFVRDNGRRGGVVSEVDMEQYRSIYEFRGVVEPFAAKRAAERIGDDAASEARDILREGSAAIEARDIKRLLKADVRFHQTIYRWSGNHVIEDSMRANWPHMLRSMTEILRDPDSARQSWDDHKDIMEALLARDGPAAEAAMKRHIGLAFEKTRKVLVPRRGGEPSPEIVRSGT</sequence>
<reference evidence="5 6" key="1">
    <citation type="submission" date="2018-04" db="EMBL/GenBank/DDBJ databases">
        <title>Genomic Encyclopedia of Archaeal and Bacterial Type Strains, Phase II (KMG-II): from individual species to whole genera.</title>
        <authorList>
            <person name="Goeker M."/>
        </authorList>
    </citation>
    <scope>NUCLEOTIDE SEQUENCE [LARGE SCALE GENOMIC DNA]</scope>
    <source>
        <strain evidence="5 6">DSM 100977</strain>
    </source>
</reference>
<keyword evidence="3" id="KW-0804">Transcription</keyword>
<dbReference type="Proteomes" id="UP000243978">
    <property type="component" value="Unassembled WGS sequence"/>
</dbReference>
<proteinExistence type="predicted"/>
<dbReference type="RefSeq" id="WP_107843765.1">
    <property type="nucleotide sequence ID" value="NZ_QBKS01000001.1"/>
</dbReference>
<dbReference type="Pfam" id="PF07729">
    <property type="entry name" value="FCD"/>
    <property type="match status" value="1"/>
</dbReference>
<dbReference type="PROSITE" id="PS50949">
    <property type="entry name" value="HTH_GNTR"/>
    <property type="match status" value="1"/>
</dbReference>
<feature type="domain" description="HTH gntR-type" evidence="4">
    <location>
        <begin position="8"/>
        <end position="75"/>
    </location>
</feature>
<evidence type="ECO:0000259" key="4">
    <source>
        <dbReference type="PROSITE" id="PS50949"/>
    </source>
</evidence>
<dbReference type="OrthoDB" id="8638122at2"/>
<dbReference type="PANTHER" id="PTHR43537">
    <property type="entry name" value="TRANSCRIPTIONAL REGULATOR, GNTR FAMILY"/>
    <property type="match status" value="1"/>
</dbReference>
<dbReference type="InterPro" id="IPR011711">
    <property type="entry name" value="GntR_C"/>
</dbReference>
<dbReference type="SMART" id="SM00895">
    <property type="entry name" value="FCD"/>
    <property type="match status" value="1"/>
</dbReference>
<dbReference type="PANTHER" id="PTHR43537:SF45">
    <property type="entry name" value="GNTR FAMILY REGULATORY PROTEIN"/>
    <property type="match status" value="1"/>
</dbReference>
<dbReference type="InterPro" id="IPR036390">
    <property type="entry name" value="WH_DNA-bd_sf"/>
</dbReference>
<keyword evidence="2" id="KW-0238">DNA-binding</keyword>
<dbReference type="Gene3D" id="1.20.120.530">
    <property type="entry name" value="GntR ligand-binding domain-like"/>
    <property type="match status" value="1"/>
</dbReference>
<dbReference type="SMART" id="SM00345">
    <property type="entry name" value="HTH_GNTR"/>
    <property type="match status" value="1"/>
</dbReference>
<evidence type="ECO:0000256" key="2">
    <source>
        <dbReference type="ARBA" id="ARBA00023125"/>
    </source>
</evidence>
<dbReference type="InterPro" id="IPR008920">
    <property type="entry name" value="TF_FadR/GntR_C"/>
</dbReference>
<keyword evidence="6" id="KW-1185">Reference proteome</keyword>
<protein>
    <submittedName>
        <fullName evidence="5">GntR family transcriptional regulator</fullName>
    </submittedName>
</protein>
<dbReference type="Gene3D" id="1.10.10.10">
    <property type="entry name" value="Winged helix-like DNA-binding domain superfamily/Winged helix DNA-binding domain"/>
    <property type="match status" value="1"/>
</dbReference>
<gene>
    <name evidence="5" type="ORF">C8N43_0118</name>
</gene>
<dbReference type="GO" id="GO:0003677">
    <property type="term" value="F:DNA binding"/>
    <property type="evidence" value="ECO:0007669"/>
    <property type="project" value="UniProtKB-KW"/>
</dbReference>
<dbReference type="InterPro" id="IPR036388">
    <property type="entry name" value="WH-like_DNA-bd_sf"/>
</dbReference>
<dbReference type="InterPro" id="IPR000524">
    <property type="entry name" value="Tscrpt_reg_HTH_GntR"/>
</dbReference>
<dbReference type="AlphaFoldDB" id="A0A2T6BHE9"/>
<comment type="caution">
    <text evidence="5">The sequence shown here is derived from an EMBL/GenBank/DDBJ whole genome shotgun (WGS) entry which is preliminary data.</text>
</comment>
<dbReference type="SUPFAM" id="SSF46785">
    <property type="entry name" value="Winged helix' DNA-binding domain"/>
    <property type="match status" value="1"/>
</dbReference>
<evidence type="ECO:0000313" key="5">
    <source>
        <dbReference type="EMBL" id="PTX55479.1"/>
    </source>
</evidence>